<accession>Q9SNH5</accession>
<reference evidence="2" key="2">
    <citation type="journal article" date="2008" name="Nucleic Acids Res.">
        <title>The rice annotation project database (RAP-DB): 2008 update.</title>
        <authorList>
            <consortium name="The rice annotation project (RAP)"/>
        </authorList>
    </citation>
    <scope>GENOME REANNOTATION</scope>
    <source>
        <strain evidence="2">cv. Nipponbare</strain>
    </source>
</reference>
<dbReference type="Proteomes" id="UP000000763">
    <property type="component" value="Chromosome 6"/>
</dbReference>
<evidence type="ECO:0000313" key="1">
    <source>
        <dbReference type="EMBL" id="BAA85434.1"/>
    </source>
</evidence>
<reference evidence="2" key="1">
    <citation type="journal article" date="2005" name="Nature">
        <title>The map-based sequence of the rice genome.</title>
        <authorList>
            <consortium name="International rice genome sequencing project (IRGSP)"/>
            <person name="Matsumoto T."/>
            <person name="Wu J."/>
            <person name="Kanamori H."/>
            <person name="Katayose Y."/>
            <person name="Fujisawa M."/>
            <person name="Namiki N."/>
            <person name="Mizuno H."/>
            <person name="Yamamoto K."/>
            <person name="Antonio B.A."/>
            <person name="Baba T."/>
            <person name="Sakata K."/>
            <person name="Nagamura Y."/>
            <person name="Aoki H."/>
            <person name="Arikawa K."/>
            <person name="Arita K."/>
            <person name="Bito T."/>
            <person name="Chiden Y."/>
            <person name="Fujitsuka N."/>
            <person name="Fukunaka R."/>
            <person name="Hamada M."/>
            <person name="Harada C."/>
            <person name="Hayashi A."/>
            <person name="Hijishita S."/>
            <person name="Honda M."/>
            <person name="Hosokawa S."/>
            <person name="Ichikawa Y."/>
            <person name="Idonuma A."/>
            <person name="Iijima M."/>
            <person name="Ikeda M."/>
            <person name="Ikeno M."/>
            <person name="Ito K."/>
            <person name="Ito S."/>
            <person name="Ito T."/>
            <person name="Ito Y."/>
            <person name="Ito Y."/>
            <person name="Iwabuchi A."/>
            <person name="Kamiya K."/>
            <person name="Karasawa W."/>
            <person name="Kurita K."/>
            <person name="Katagiri S."/>
            <person name="Kikuta A."/>
            <person name="Kobayashi H."/>
            <person name="Kobayashi N."/>
            <person name="Machita K."/>
            <person name="Maehara T."/>
            <person name="Masukawa M."/>
            <person name="Mizubayashi T."/>
            <person name="Mukai Y."/>
            <person name="Nagasaki H."/>
            <person name="Nagata Y."/>
            <person name="Naito S."/>
            <person name="Nakashima M."/>
            <person name="Nakama Y."/>
            <person name="Nakamichi Y."/>
            <person name="Nakamura M."/>
            <person name="Meguro A."/>
            <person name="Negishi M."/>
            <person name="Ohta I."/>
            <person name="Ohta T."/>
            <person name="Okamoto M."/>
            <person name="Ono N."/>
            <person name="Saji S."/>
            <person name="Sakaguchi M."/>
            <person name="Sakai K."/>
            <person name="Shibata M."/>
            <person name="Shimokawa T."/>
            <person name="Song J."/>
            <person name="Takazaki Y."/>
            <person name="Terasawa K."/>
            <person name="Tsugane M."/>
            <person name="Tsuji K."/>
            <person name="Ueda S."/>
            <person name="Waki K."/>
            <person name="Yamagata H."/>
            <person name="Yamamoto M."/>
            <person name="Yamamoto S."/>
            <person name="Yamane H."/>
            <person name="Yoshiki S."/>
            <person name="Yoshihara R."/>
            <person name="Yukawa K."/>
            <person name="Zhong H."/>
            <person name="Yano M."/>
            <person name="Yuan Q."/>
            <person name="Ouyang S."/>
            <person name="Liu J."/>
            <person name="Jones K.M."/>
            <person name="Gansberger K."/>
            <person name="Moffat K."/>
            <person name="Hill J."/>
            <person name="Bera J."/>
            <person name="Fadrosh D."/>
            <person name="Jin S."/>
            <person name="Johri S."/>
            <person name="Kim M."/>
            <person name="Overton L."/>
            <person name="Reardon M."/>
            <person name="Tsitrin T."/>
            <person name="Vuong H."/>
            <person name="Weaver B."/>
            <person name="Ciecko A."/>
            <person name="Tallon L."/>
            <person name="Jackson J."/>
            <person name="Pai G."/>
            <person name="Aken S.V."/>
            <person name="Utterback T."/>
            <person name="Reidmuller S."/>
            <person name="Feldblyum T."/>
            <person name="Hsiao J."/>
            <person name="Zismann V."/>
            <person name="Iobst S."/>
            <person name="de Vazeille A.R."/>
            <person name="Buell C.R."/>
            <person name="Ying K."/>
            <person name="Li Y."/>
            <person name="Lu T."/>
            <person name="Huang Y."/>
            <person name="Zhao Q."/>
            <person name="Feng Q."/>
            <person name="Zhang L."/>
            <person name="Zhu J."/>
            <person name="Weng Q."/>
            <person name="Mu J."/>
            <person name="Lu Y."/>
            <person name="Fan D."/>
            <person name="Liu Y."/>
            <person name="Guan J."/>
            <person name="Zhang Y."/>
            <person name="Yu S."/>
            <person name="Liu X."/>
            <person name="Zhang Y."/>
            <person name="Hong G."/>
            <person name="Han B."/>
            <person name="Choisne N."/>
            <person name="Demange N."/>
            <person name="Orjeda G."/>
            <person name="Samain S."/>
            <person name="Cattolico L."/>
            <person name="Pelletier E."/>
            <person name="Couloux A."/>
            <person name="Segurens B."/>
            <person name="Wincker P."/>
            <person name="D'Hont A."/>
            <person name="Scarpelli C."/>
            <person name="Weissenbach J."/>
            <person name="Salanoubat M."/>
            <person name="Quetier F."/>
            <person name="Yu Y."/>
            <person name="Kim H.R."/>
            <person name="Rambo T."/>
            <person name="Currie J."/>
            <person name="Collura K."/>
            <person name="Luo M."/>
            <person name="Yang T."/>
            <person name="Ammiraju J.S.S."/>
            <person name="Engler F."/>
            <person name="Soderlund C."/>
            <person name="Wing R.A."/>
            <person name="Palmer L.E."/>
            <person name="de la Bastide M."/>
            <person name="Spiegel L."/>
            <person name="Nascimento L."/>
            <person name="Zutavern T."/>
            <person name="O'Shaughnessy A."/>
            <person name="Dike S."/>
            <person name="Dedhia N."/>
            <person name="Preston R."/>
            <person name="Balija V."/>
            <person name="McCombie W.R."/>
            <person name="Chow T."/>
            <person name="Chen H."/>
            <person name="Chung M."/>
            <person name="Chen C."/>
            <person name="Shaw J."/>
            <person name="Wu H."/>
            <person name="Hsiao K."/>
            <person name="Chao Y."/>
            <person name="Chu M."/>
            <person name="Cheng C."/>
            <person name="Hour A."/>
            <person name="Lee P."/>
            <person name="Lin S."/>
            <person name="Lin Y."/>
            <person name="Liou J."/>
            <person name="Liu S."/>
            <person name="Hsing Y."/>
            <person name="Raghuvanshi S."/>
            <person name="Mohanty A."/>
            <person name="Bharti A.K."/>
            <person name="Gaur A."/>
            <person name="Gupta V."/>
            <person name="Kumar D."/>
            <person name="Ravi V."/>
            <person name="Vij S."/>
            <person name="Kapur A."/>
            <person name="Khurana P."/>
            <person name="Khurana P."/>
            <person name="Khurana J.P."/>
            <person name="Tyagi A.K."/>
            <person name="Gaikwad K."/>
            <person name="Singh A."/>
            <person name="Dalal V."/>
            <person name="Srivastava S."/>
            <person name="Dixit A."/>
            <person name="Pal A.K."/>
            <person name="Ghazi I.A."/>
            <person name="Yadav M."/>
            <person name="Pandit A."/>
            <person name="Bhargava A."/>
            <person name="Sureshbabu K."/>
            <person name="Batra K."/>
            <person name="Sharma T.R."/>
            <person name="Mohapatra T."/>
            <person name="Singh N.K."/>
            <person name="Messing J."/>
            <person name="Nelson A.B."/>
            <person name="Fuks G."/>
            <person name="Kavchok S."/>
            <person name="Keizer G."/>
            <person name="Linton E."/>
            <person name="Llaca V."/>
            <person name="Song R."/>
            <person name="Tanyolac B."/>
            <person name="Young S."/>
            <person name="Ho-Il K."/>
            <person name="Hahn J.H."/>
            <person name="Sangsakoo G."/>
            <person name="Vanavichit A."/>
            <person name="de Mattos Luiz.A.T."/>
            <person name="Zimmer P.D."/>
            <person name="Malone G."/>
            <person name="Dellagostin O."/>
            <person name="de Oliveira A.C."/>
            <person name="Bevan M."/>
            <person name="Bancroft I."/>
            <person name="Minx P."/>
            <person name="Cordum H."/>
            <person name="Wilson R."/>
            <person name="Cheng Z."/>
            <person name="Jin W."/>
            <person name="Jiang J."/>
            <person name="Leong S.A."/>
            <person name="Iwama H."/>
            <person name="Gojobori T."/>
            <person name="Itoh T."/>
            <person name="Niimura Y."/>
            <person name="Fujii Y."/>
            <person name="Habara T."/>
            <person name="Sakai H."/>
            <person name="Sato Y."/>
            <person name="Wilson G."/>
            <person name="Kumar K."/>
            <person name="McCouch S."/>
            <person name="Juretic N."/>
            <person name="Hoen D."/>
            <person name="Wright S."/>
            <person name="Bruskiewich R."/>
            <person name="Bureau T."/>
            <person name="Miyao A."/>
            <person name="Hirochika H."/>
            <person name="Nishikawa T."/>
            <person name="Kadowaki K."/>
            <person name="Sugiura M."/>
            <person name="Burr B."/>
            <person name="Sasaki T."/>
        </authorList>
    </citation>
    <scope>NUCLEOTIDE SEQUENCE [LARGE SCALE GENOMIC DNA]</scope>
    <source>
        <strain evidence="2">cv. Nipponbare</strain>
    </source>
</reference>
<sequence length="55" mass="6167">MKQPYGLKGQEFLGWRLGVETGRKDIDRSLHDEATYAYAWAKRVGGNAGRLRATA</sequence>
<proteinExistence type="predicted"/>
<organism evidence="1 2">
    <name type="scientific">Oryza sativa subsp. japonica</name>
    <name type="common">Rice</name>
    <dbReference type="NCBI Taxonomy" id="39947"/>
    <lineage>
        <taxon>Eukaryota</taxon>
        <taxon>Viridiplantae</taxon>
        <taxon>Streptophyta</taxon>
        <taxon>Embryophyta</taxon>
        <taxon>Tracheophyta</taxon>
        <taxon>Spermatophyta</taxon>
        <taxon>Magnoliopsida</taxon>
        <taxon>Liliopsida</taxon>
        <taxon>Poales</taxon>
        <taxon>Poaceae</taxon>
        <taxon>BOP clade</taxon>
        <taxon>Oryzoideae</taxon>
        <taxon>Oryzeae</taxon>
        <taxon>Oryzinae</taxon>
        <taxon>Oryza</taxon>
        <taxon>Oryza sativa</taxon>
    </lineage>
</organism>
<dbReference type="EMBL" id="AP000616">
    <property type="protein sequence ID" value="BAA85434.1"/>
    <property type="molecule type" value="Genomic_DNA"/>
</dbReference>
<protein>
    <submittedName>
        <fullName evidence="1">Uncharacterized protein</fullName>
    </submittedName>
</protein>
<evidence type="ECO:0000313" key="2">
    <source>
        <dbReference type="Proteomes" id="UP000000763"/>
    </source>
</evidence>
<dbReference type="AlphaFoldDB" id="Q9SNH5"/>
<gene>
    <name evidence="1" type="primary">P0514G12.23</name>
</gene>
<name>Q9SNH5_ORYSJ</name>